<comment type="subcellular location">
    <subcellularLocation>
        <location evidence="1">Cell envelope</location>
    </subcellularLocation>
</comment>
<feature type="region of interest" description="Disordered" evidence="3">
    <location>
        <begin position="265"/>
        <end position="293"/>
    </location>
</feature>
<dbReference type="InterPro" id="IPR050465">
    <property type="entry name" value="UPF0194_transport"/>
</dbReference>
<proteinExistence type="predicted"/>
<dbReference type="Gene3D" id="2.40.420.20">
    <property type="match status" value="1"/>
</dbReference>
<gene>
    <name evidence="7" type="ORF">ACEZDE_12795</name>
</gene>
<dbReference type="EMBL" id="JBHFAB010000008">
    <property type="protein sequence ID" value="MFC1417525.1"/>
    <property type="molecule type" value="Genomic_DNA"/>
</dbReference>
<evidence type="ECO:0000256" key="4">
    <source>
        <dbReference type="SAM" id="SignalP"/>
    </source>
</evidence>
<dbReference type="InterPro" id="IPR058627">
    <property type="entry name" value="MdtA-like_C"/>
</dbReference>
<evidence type="ECO:0000256" key="1">
    <source>
        <dbReference type="ARBA" id="ARBA00004196"/>
    </source>
</evidence>
<dbReference type="Gene3D" id="1.10.287.470">
    <property type="entry name" value="Helix hairpin bin"/>
    <property type="match status" value="1"/>
</dbReference>
<feature type="compositionally biased region" description="Low complexity" evidence="3">
    <location>
        <begin position="265"/>
        <end position="276"/>
    </location>
</feature>
<accession>A0ABV6VUR7</accession>
<dbReference type="PANTHER" id="PTHR32347">
    <property type="entry name" value="EFFLUX SYSTEM COMPONENT YKNX-RELATED"/>
    <property type="match status" value="1"/>
</dbReference>
<protein>
    <submittedName>
        <fullName evidence="7">Efflux RND transporter periplasmic adaptor subunit</fullName>
    </submittedName>
</protein>
<reference evidence="7 8" key="1">
    <citation type="submission" date="2024-09" db="EMBL/GenBank/DDBJ databases">
        <authorList>
            <person name="Lee S.D."/>
        </authorList>
    </citation>
    <scope>NUCLEOTIDE SEQUENCE [LARGE SCALE GENOMIC DNA]</scope>
    <source>
        <strain evidence="7 8">N8-3</strain>
    </source>
</reference>
<evidence type="ECO:0000256" key="2">
    <source>
        <dbReference type="ARBA" id="ARBA00023054"/>
    </source>
</evidence>
<feature type="chain" id="PRO_5047145196" evidence="4">
    <location>
        <begin position="31"/>
        <end position="496"/>
    </location>
</feature>
<dbReference type="Gene3D" id="2.40.50.100">
    <property type="match status" value="1"/>
</dbReference>
<dbReference type="SUPFAM" id="SSF111369">
    <property type="entry name" value="HlyD-like secretion proteins"/>
    <property type="match status" value="1"/>
</dbReference>
<feature type="region of interest" description="Disordered" evidence="3">
    <location>
        <begin position="123"/>
        <end position="205"/>
    </location>
</feature>
<dbReference type="Pfam" id="PF25990">
    <property type="entry name" value="Beta-barrel_YknX"/>
    <property type="match status" value="1"/>
</dbReference>
<keyword evidence="2" id="KW-0175">Coiled coil</keyword>
<feature type="domain" description="YknX-like beta-barrel" evidence="6">
    <location>
        <begin position="307"/>
        <end position="393"/>
    </location>
</feature>
<dbReference type="InterPro" id="IPR058636">
    <property type="entry name" value="Beta-barrel_YknX"/>
</dbReference>
<feature type="signal peptide" evidence="4">
    <location>
        <begin position="1"/>
        <end position="30"/>
    </location>
</feature>
<feature type="compositionally biased region" description="Low complexity" evidence="3">
    <location>
        <begin position="284"/>
        <end position="293"/>
    </location>
</feature>
<organism evidence="7 8">
    <name type="scientific">Streptacidiphilus cavernicola</name>
    <dbReference type="NCBI Taxonomy" id="3342716"/>
    <lineage>
        <taxon>Bacteria</taxon>
        <taxon>Bacillati</taxon>
        <taxon>Actinomycetota</taxon>
        <taxon>Actinomycetes</taxon>
        <taxon>Kitasatosporales</taxon>
        <taxon>Streptomycetaceae</taxon>
        <taxon>Streptacidiphilus</taxon>
    </lineage>
</organism>
<feature type="domain" description="Multidrug resistance protein MdtA-like C-terminal permuted SH3" evidence="5">
    <location>
        <begin position="400"/>
        <end position="454"/>
    </location>
</feature>
<feature type="compositionally biased region" description="Gly residues" evidence="3">
    <location>
        <begin position="136"/>
        <end position="150"/>
    </location>
</feature>
<evidence type="ECO:0000259" key="5">
    <source>
        <dbReference type="Pfam" id="PF25967"/>
    </source>
</evidence>
<keyword evidence="8" id="KW-1185">Reference proteome</keyword>
<sequence>MKVLPRRRRAVLLNSVLGLVLVTGAGAAYASVNSSSSSSSKNAARTATVERGTVLATVSGSGSLTSPTDAGVNFTTGGTLTAVDVSPGQKVTAGQVLGKVDPTSANETLSSAEAQLTSAEANLTAVESGQSSSNNSGGGNSGGSGGGNSTGGSNVSDSTGGGTGRSGGTTPTAQTSPKPTASRTPTSPAAPTATATASASAKKTDSVQDAAYVQAASATATVDPAQLASAEQQVTSAQNAVDAAQRAVAGTVLKAPVSGTVASVTGKVGDTVSGTSSSGGGGSSSSSSSSSSSALSGFVVITNPTGMEVSADFSEADALKLKAGQPATVTLNAQTGTVLNAKLLSISSLPVSSSSGSGGGGGNSSSAVQYAALLAITSDTSALRTGLSASVQVVTGSATNALYLPTAAVTGTGAASSVTVVEADGTTKRQTVTVGVQGDTDVQITDGVTEGEKVQLTVVASTGSGGFPAGGFPGGFSRVGGGGGAGRGGFGGGGRG</sequence>
<dbReference type="Pfam" id="PF25967">
    <property type="entry name" value="RND-MFP_C"/>
    <property type="match status" value="1"/>
</dbReference>
<name>A0ABV6VUR7_9ACTN</name>
<comment type="caution">
    <text evidence="7">The sequence shown here is derived from an EMBL/GenBank/DDBJ whole genome shotgun (WGS) entry which is preliminary data.</text>
</comment>
<evidence type="ECO:0000259" key="6">
    <source>
        <dbReference type="Pfam" id="PF25990"/>
    </source>
</evidence>
<dbReference type="RefSeq" id="WP_380535729.1">
    <property type="nucleotide sequence ID" value="NZ_JBHFAB010000008.1"/>
</dbReference>
<dbReference type="Proteomes" id="UP001592531">
    <property type="component" value="Unassembled WGS sequence"/>
</dbReference>
<feature type="compositionally biased region" description="Low complexity" evidence="3">
    <location>
        <begin position="168"/>
        <end position="205"/>
    </location>
</feature>
<evidence type="ECO:0000256" key="3">
    <source>
        <dbReference type="SAM" id="MobiDB-lite"/>
    </source>
</evidence>
<keyword evidence="4" id="KW-0732">Signal</keyword>
<dbReference type="Gene3D" id="2.40.30.170">
    <property type="match status" value="1"/>
</dbReference>
<dbReference type="PANTHER" id="PTHR32347:SF23">
    <property type="entry name" value="BLL5650 PROTEIN"/>
    <property type="match status" value="1"/>
</dbReference>
<evidence type="ECO:0000313" key="7">
    <source>
        <dbReference type="EMBL" id="MFC1417525.1"/>
    </source>
</evidence>
<evidence type="ECO:0000313" key="8">
    <source>
        <dbReference type="Proteomes" id="UP001592531"/>
    </source>
</evidence>